<protein>
    <recommendedName>
        <fullName evidence="2">BTB domain-containing protein</fullName>
    </recommendedName>
</protein>
<dbReference type="Pfam" id="PF00651">
    <property type="entry name" value="BTB"/>
    <property type="match status" value="1"/>
</dbReference>
<dbReference type="Gene3D" id="3.30.710.10">
    <property type="entry name" value="Potassium Channel Kv1.1, Chain A"/>
    <property type="match status" value="1"/>
</dbReference>
<gene>
    <name evidence="3" type="primary">FG03807.1</name>
</gene>
<dbReference type="InterPro" id="IPR000210">
    <property type="entry name" value="BTB/POZ_dom"/>
</dbReference>
<dbReference type="EMBL" id="HG970333">
    <property type="status" value="NOT_ANNOTATED_CDS"/>
    <property type="molecule type" value="Genomic_DNA"/>
</dbReference>
<dbReference type="PROSITE" id="PS50097">
    <property type="entry name" value="BTB"/>
    <property type="match status" value="1"/>
</dbReference>
<dbReference type="SMART" id="SM00225">
    <property type="entry name" value="BTB"/>
    <property type="match status" value="1"/>
</dbReference>
<reference evidence="3" key="2">
    <citation type="journal article" date="2010" name="Nature">
        <title>Comparative genomics reveals mobile pathogenicity chromosomes in Fusarium.</title>
        <authorList>
            <person name="Ma L.J."/>
            <person name="van der Does H.C."/>
            <person name="Borkovich K.A."/>
            <person name="Coleman J.J."/>
            <person name="Daboussi M.J."/>
            <person name="Di Pietro A."/>
            <person name="Dufresne M."/>
            <person name="Freitag M."/>
            <person name="Grabherr M."/>
            <person name="Henrissat B."/>
            <person name="Houterman P.M."/>
            <person name="Kang S."/>
            <person name="Shim W.B."/>
            <person name="Woloshuk C."/>
            <person name="Xie X."/>
            <person name="Xu J.R."/>
            <person name="Antoniw J."/>
            <person name="Baker S.E."/>
            <person name="Bluhm B.H."/>
            <person name="Breakspear A."/>
            <person name="Brown D.W."/>
            <person name="Butchko R.A."/>
            <person name="Chapman S."/>
            <person name="Coulson R."/>
            <person name="Coutinho P.M."/>
            <person name="Danchin E.G."/>
            <person name="Diener A."/>
            <person name="Gale L.R."/>
            <person name="Gardiner D.M."/>
            <person name="Goff S."/>
            <person name="Hammond-Kosack K.E."/>
            <person name="Hilburn K."/>
            <person name="Hua-Van A."/>
            <person name="Jonkers W."/>
            <person name="Kazan K."/>
            <person name="Kodira C.D."/>
            <person name="Koehrsen M."/>
            <person name="Kumar L."/>
            <person name="Lee Y.H."/>
            <person name="Li L."/>
            <person name="Manners J.M."/>
            <person name="Miranda-Saavedra D."/>
            <person name="Mukherjee M."/>
            <person name="Park G."/>
            <person name="Park J."/>
            <person name="Park S.Y."/>
            <person name="Proctor R.H."/>
            <person name="Regev A."/>
            <person name="Ruiz-Roldan M.C."/>
            <person name="Sain D."/>
            <person name="Sakthikumar S."/>
            <person name="Sykes S."/>
            <person name="Schwartz D.C."/>
            <person name="Turgeon B.G."/>
            <person name="Wapinski I."/>
            <person name="Yoder O."/>
            <person name="Young S."/>
            <person name="Zeng Q."/>
            <person name="Zhou S."/>
            <person name="Galagan J."/>
            <person name="Cuomo C.A."/>
            <person name="Kistler H.C."/>
            <person name="Rep M."/>
        </authorList>
    </citation>
    <scope>GENOME REANNOTATION</scope>
    <source>
        <strain evidence="3">PH-1 / ATCC MYA-4620 / FGSC 9075 / NRRL 31084</strain>
    </source>
</reference>
<feature type="compositionally biased region" description="Polar residues" evidence="1">
    <location>
        <begin position="96"/>
        <end position="111"/>
    </location>
</feature>
<feature type="compositionally biased region" description="Polar residues" evidence="1">
    <location>
        <begin position="123"/>
        <end position="138"/>
    </location>
</feature>
<dbReference type="HOGENOM" id="CLU_057752_5_2_1"/>
<accession>I1RJ09</accession>
<proteinExistence type="predicted"/>
<dbReference type="SUPFAM" id="SSF54695">
    <property type="entry name" value="POZ domain"/>
    <property type="match status" value="1"/>
</dbReference>
<reference evidence="3" key="3">
    <citation type="submission" date="2017-01" db="UniProtKB">
        <authorList>
            <consortium name="EnsemblFungi"/>
        </authorList>
    </citation>
    <scope>IDENTIFICATION</scope>
    <source>
        <strain evidence="3">PH-1 / ATCC MYA-4620 / FGSC 9075 / NRRL 31084</strain>
    </source>
</reference>
<dbReference type="AlphaFoldDB" id="I1RJ09"/>
<dbReference type="KEGG" id="fgr:FGSG_03807"/>
<sequence>MAFAPVAPLTGEHGQALSNICRLLMTGTYSDLTITCGKDKYAVHKAIVCSRSPLFAAACDGELKETKTGAIDLPNDDPIAVKMMIRYLYTQNYVPPETSDASESKTNSTQKFEPEHVSVKRQCVSQASPSGLFSAPTSTAPPRPVPSQPRAQVSGVRRDSHWGSSSGPPKNPFAPTPAAPASDPPAPPRPPNLVLHAKVYQLGEKYGMKDLMALSLYKFRDEAVTHHHSDSFRHASRFVYGSTVTQDRGMRNAVVQAVKTNIDLLDDKAFQVVIKGTELGFDLLLSLTQTRRGELKREAASL</sequence>
<dbReference type="PANTHER" id="PTHR47843">
    <property type="entry name" value="BTB DOMAIN-CONTAINING PROTEIN-RELATED"/>
    <property type="match status" value="1"/>
</dbReference>
<evidence type="ECO:0000256" key="1">
    <source>
        <dbReference type="SAM" id="MobiDB-lite"/>
    </source>
</evidence>
<dbReference type="OrthoDB" id="6359816at2759"/>
<evidence type="ECO:0000313" key="3">
    <source>
        <dbReference type="EnsemblFungi" id="CEF78679"/>
    </source>
</evidence>
<reference evidence="3" key="1">
    <citation type="journal article" date="2007" name="Science">
        <title>The Fusarium graminearum genome reveals a link between localized polymorphism and pathogen specialization.</title>
        <authorList>
            <person name="Cuomo C.A."/>
            <person name="Gueldener U."/>
            <person name="Xu J.-R."/>
            <person name="Trail F."/>
            <person name="Turgeon B.G."/>
            <person name="Di Pietro A."/>
            <person name="Walton J.D."/>
            <person name="Ma L.-J."/>
            <person name="Baker S.E."/>
            <person name="Rep M."/>
            <person name="Adam G."/>
            <person name="Antoniw J."/>
            <person name="Baldwin T."/>
            <person name="Calvo S.E."/>
            <person name="Chang Y.-L."/>
            <person name="DeCaprio D."/>
            <person name="Gale L.R."/>
            <person name="Gnerre S."/>
            <person name="Goswami R.S."/>
            <person name="Hammond-Kosack K."/>
            <person name="Harris L.J."/>
            <person name="Hilburn K."/>
            <person name="Kennell J.C."/>
            <person name="Kroken S."/>
            <person name="Magnuson J.K."/>
            <person name="Mannhaupt G."/>
            <person name="Mauceli E.W."/>
            <person name="Mewes H.-W."/>
            <person name="Mitterbauer R."/>
            <person name="Muehlbauer G."/>
            <person name="Muensterkoetter M."/>
            <person name="Nelson D."/>
            <person name="O'Donnell K."/>
            <person name="Ouellet T."/>
            <person name="Qi W."/>
            <person name="Quesneville H."/>
            <person name="Roncero M.I.G."/>
            <person name="Seong K.-Y."/>
            <person name="Tetko I.V."/>
            <person name="Urban M."/>
            <person name="Waalwijk C."/>
            <person name="Ward T.J."/>
            <person name="Yao J."/>
            <person name="Birren B.W."/>
            <person name="Kistler H.C."/>
        </authorList>
    </citation>
    <scope>NUCLEOTIDE SEQUENCE [LARGE SCALE GENOMIC DNA]</scope>
    <source>
        <strain evidence="3">PH-1 / ATCC MYA-4620 / FGSC 9075 / NRRL 31084</strain>
    </source>
</reference>
<dbReference type="PANTHER" id="PTHR47843:SF5">
    <property type="entry name" value="BTB_POZ DOMAIN PROTEIN"/>
    <property type="match status" value="1"/>
</dbReference>
<dbReference type="CDD" id="cd18186">
    <property type="entry name" value="BTB_POZ_ZBTB_KLHL-like"/>
    <property type="match status" value="1"/>
</dbReference>
<dbReference type="InterPro" id="IPR011333">
    <property type="entry name" value="SKP1/BTB/POZ_sf"/>
</dbReference>
<evidence type="ECO:0000259" key="2">
    <source>
        <dbReference type="PROSITE" id="PS50097"/>
    </source>
</evidence>
<organism evidence="3">
    <name type="scientific">Gibberella zeae (strain ATCC MYA-4620 / CBS 123657 / FGSC 9075 / NRRL 31084 / PH-1)</name>
    <name type="common">Wheat head blight fungus</name>
    <name type="synonym">Fusarium graminearum</name>
    <dbReference type="NCBI Taxonomy" id="229533"/>
    <lineage>
        <taxon>Eukaryota</taxon>
        <taxon>Fungi</taxon>
        <taxon>Dikarya</taxon>
        <taxon>Ascomycota</taxon>
        <taxon>Pezizomycotina</taxon>
        <taxon>Sordariomycetes</taxon>
        <taxon>Hypocreomycetidae</taxon>
        <taxon>Hypocreales</taxon>
        <taxon>Nectriaceae</taxon>
        <taxon>Fusarium</taxon>
    </lineage>
</organism>
<feature type="compositionally biased region" description="Pro residues" evidence="1">
    <location>
        <begin position="169"/>
        <end position="191"/>
    </location>
</feature>
<dbReference type="RefSeq" id="XP_011321879.1">
    <property type="nucleotide sequence ID" value="XM_011323577.1"/>
</dbReference>
<feature type="region of interest" description="Disordered" evidence="1">
    <location>
        <begin position="96"/>
        <end position="192"/>
    </location>
</feature>
<name>I1RJ09_GIBZE</name>
<dbReference type="EnsemblFungi" id="CEF78679">
    <property type="protein sequence ID" value="CEF78679"/>
    <property type="gene ID" value="FGRRES_03807"/>
</dbReference>
<accession>A0A098DIA3</accession>
<feature type="domain" description="BTB" evidence="2">
    <location>
        <begin position="30"/>
        <end position="97"/>
    </location>
</feature>